<gene>
    <name evidence="1" type="ORF">ACCO45_006962</name>
</gene>
<name>A0ACC4DQZ3_PURLI</name>
<keyword evidence="2" id="KW-1185">Reference proteome</keyword>
<dbReference type="Proteomes" id="UP001638806">
    <property type="component" value="Unassembled WGS sequence"/>
</dbReference>
<sequence length="160" mass="17596">MCGHVLLQPSPARPSLPVPAERVRPHVSLCWSRRKPSIGEFFWPGTDAASTPVRAPIASPIASHQPANQPRRHPSYRSFPLASFARLLSRDLAYSSIHLASATVFFLLAFVSALRTCFAQHSDIRAIATAGYWFPTVLFIGPAVAPSRRRSASLRSPNRL</sequence>
<protein>
    <submittedName>
        <fullName evidence="1">Uncharacterized protein</fullName>
    </submittedName>
</protein>
<proteinExistence type="predicted"/>
<dbReference type="EMBL" id="JBGNUJ010000006">
    <property type="protein sequence ID" value="KAL3958800.1"/>
    <property type="molecule type" value="Genomic_DNA"/>
</dbReference>
<organism evidence="1 2">
    <name type="scientific">Purpureocillium lilacinum</name>
    <name type="common">Paecilomyces lilacinus</name>
    <dbReference type="NCBI Taxonomy" id="33203"/>
    <lineage>
        <taxon>Eukaryota</taxon>
        <taxon>Fungi</taxon>
        <taxon>Dikarya</taxon>
        <taxon>Ascomycota</taxon>
        <taxon>Pezizomycotina</taxon>
        <taxon>Sordariomycetes</taxon>
        <taxon>Hypocreomycetidae</taxon>
        <taxon>Hypocreales</taxon>
        <taxon>Ophiocordycipitaceae</taxon>
        <taxon>Purpureocillium</taxon>
    </lineage>
</organism>
<comment type="caution">
    <text evidence="1">The sequence shown here is derived from an EMBL/GenBank/DDBJ whole genome shotgun (WGS) entry which is preliminary data.</text>
</comment>
<reference evidence="1" key="1">
    <citation type="submission" date="2024-12" db="EMBL/GenBank/DDBJ databases">
        <title>Comparative genomics and development of molecular markers within Purpureocillium lilacinum and among Purpureocillium species.</title>
        <authorList>
            <person name="Yeh Z.-Y."/>
            <person name="Ni N.-T."/>
            <person name="Lo P.-H."/>
            <person name="Mushyakhwo K."/>
            <person name="Lin C.-F."/>
            <person name="Nai Y.-S."/>
        </authorList>
    </citation>
    <scope>NUCLEOTIDE SEQUENCE</scope>
    <source>
        <strain evidence="1">NCHU-NPUST-175</strain>
    </source>
</reference>
<evidence type="ECO:0000313" key="1">
    <source>
        <dbReference type="EMBL" id="KAL3958800.1"/>
    </source>
</evidence>
<evidence type="ECO:0000313" key="2">
    <source>
        <dbReference type="Proteomes" id="UP001638806"/>
    </source>
</evidence>
<accession>A0ACC4DQZ3</accession>